<evidence type="ECO:0008006" key="4">
    <source>
        <dbReference type="Google" id="ProtNLM"/>
    </source>
</evidence>
<dbReference type="EMBL" id="FSRU01000002">
    <property type="protein sequence ID" value="SIO57518.1"/>
    <property type="molecule type" value="Genomic_DNA"/>
</dbReference>
<dbReference type="AlphaFoldDB" id="A0A1N6KLS3"/>
<reference evidence="2 3" key="1">
    <citation type="submission" date="2016-11" db="EMBL/GenBank/DDBJ databases">
        <authorList>
            <person name="Jaros S."/>
            <person name="Januszkiewicz K."/>
            <person name="Wedrychowicz H."/>
        </authorList>
    </citation>
    <scope>NUCLEOTIDE SEQUENCE [LARGE SCALE GENOMIC DNA]</scope>
    <source>
        <strain evidence="2 3">GAS95</strain>
    </source>
</reference>
<keyword evidence="1" id="KW-0472">Membrane</keyword>
<feature type="transmembrane region" description="Helical" evidence="1">
    <location>
        <begin position="12"/>
        <end position="33"/>
    </location>
</feature>
<proteinExistence type="predicted"/>
<keyword evidence="1" id="KW-1133">Transmembrane helix</keyword>
<evidence type="ECO:0000313" key="2">
    <source>
        <dbReference type="EMBL" id="SIO57518.1"/>
    </source>
</evidence>
<keyword evidence="1" id="KW-0812">Transmembrane</keyword>
<protein>
    <recommendedName>
        <fullName evidence="4">DUF2029 domain-containing protein</fullName>
    </recommendedName>
</protein>
<name>A0A1N6KLS3_9BURK</name>
<dbReference type="OrthoDB" id="8744808at2"/>
<feature type="transmembrane region" description="Helical" evidence="1">
    <location>
        <begin position="146"/>
        <end position="165"/>
    </location>
</feature>
<evidence type="ECO:0000313" key="3">
    <source>
        <dbReference type="Proteomes" id="UP000185151"/>
    </source>
</evidence>
<gene>
    <name evidence="2" type="ORF">SAMN05444165_3886</name>
</gene>
<feature type="transmembrane region" description="Helical" evidence="1">
    <location>
        <begin position="285"/>
        <end position="304"/>
    </location>
</feature>
<keyword evidence="3" id="KW-1185">Reference proteome</keyword>
<accession>A0A1N6KLS3</accession>
<dbReference type="Proteomes" id="UP000185151">
    <property type="component" value="Unassembled WGS sequence"/>
</dbReference>
<feature type="transmembrane region" description="Helical" evidence="1">
    <location>
        <begin position="185"/>
        <end position="211"/>
    </location>
</feature>
<sequence>MSLPGLPRATTRWIVLLCVYTLVASASYCGFFAKYALRDDSKNDALTLMLDGTADRPYVYRQLLPATANLLEAALPRAARQRFLDHLQADYPQHNWLSNTFVRATDAANPHYALRYYMVYAMTFGALLGAMLMLRLLCLQLVGNEIAATLAPLAFALAVPVGNFWDFPELLFMTVAVWIALRANLLWLLPLTLVATLNKESFLFFLIALYPFVSMRVSSRSRALLLLGTCVALAAAVNLATKLHYAGNPGELAQFHLWDNLRFLADPRNYLHGEYTYGILLPKGFNILLLFLAFVVVRAGWSALPPAARHHALLVCAINIPLYLLFGYGDEIRALSMVDVSAALLICGGVAGYVSRALEPAAVPVTKHQAVPQARRQPALDLTTDS</sequence>
<organism evidence="2 3">
    <name type="scientific">Paraburkholderia phenazinium</name>
    <dbReference type="NCBI Taxonomy" id="60549"/>
    <lineage>
        <taxon>Bacteria</taxon>
        <taxon>Pseudomonadati</taxon>
        <taxon>Pseudomonadota</taxon>
        <taxon>Betaproteobacteria</taxon>
        <taxon>Burkholderiales</taxon>
        <taxon>Burkholderiaceae</taxon>
        <taxon>Paraburkholderia</taxon>
    </lineage>
</organism>
<evidence type="ECO:0000256" key="1">
    <source>
        <dbReference type="SAM" id="Phobius"/>
    </source>
</evidence>
<feature type="transmembrane region" description="Helical" evidence="1">
    <location>
        <begin position="116"/>
        <end position="134"/>
    </location>
</feature>
<feature type="transmembrane region" description="Helical" evidence="1">
    <location>
        <begin position="223"/>
        <end position="241"/>
    </location>
</feature>
<dbReference type="RefSeq" id="WP_074298262.1">
    <property type="nucleotide sequence ID" value="NZ_FSRU01000002.1"/>
</dbReference>
<feature type="transmembrane region" description="Helical" evidence="1">
    <location>
        <begin position="311"/>
        <end position="328"/>
    </location>
</feature>